<dbReference type="EMBL" id="BAABHM010000003">
    <property type="protein sequence ID" value="GAA4688768.1"/>
    <property type="molecule type" value="Genomic_DNA"/>
</dbReference>
<keyword evidence="5" id="KW-1185">Reference proteome</keyword>
<dbReference type="InterPro" id="IPR006073">
    <property type="entry name" value="GTP-bd"/>
</dbReference>
<keyword evidence="2" id="KW-1133">Transmembrane helix</keyword>
<keyword evidence="2" id="KW-0812">Transmembrane</keyword>
<feature type="transmembrane region" description="Helical" evidence="2">
    <location>
        <begin position="311"/>
        <end position="337"/>
    </location>
</feature>
<evidence type="ECO:0000256" key="1">
    <source>
        <dbReference type="SAM" id="MobiDB-lite"/>
    </source>
</evidence>
<feature type="domain" description="G" evidence="3">
    <location>
        <begin position="28"/>
        <end position="143"/>
    </location>
</feature>
<feature type="transmembrane region" description="Helical" evidence="2">
    <location>
        <begin position="284"/>
        <end position="305"/>
    </location>
</feature>
<evidence type="ECO:0000313" key="5">
    <source>
        <dbReference type="Proteomes" id="UP001500843"/>
    </source>
</evidence>
<evidence type="ECO:0000313" key="4">
    <source>
        <dbReference type="EMBL" id="GAA4688768.1"/>
    </source>
</evidence>
<accession>A0ABP8WGP6</accession>
<name>A0ABP8WGP6_9MICO</name>
<feature type="region of interest" description="Disordered" evidence="1">
    <location>
        <begin position="374"/>
        <end position="393"/>
    </location>
</feature>
<dbReference type="InterPro" id="IPR027417">
    <property type="entry name" value="P-loop_NTPase"/>
</dbReference>
<dbReference type="Pfam" id="PF01926">
    <property type="entry name" value="MMR_HSR1"/>
    <property type="match status" value="1"/>
</dbReference>
<evidence type="ECO:0000259" key="3">
    <source>
        <dbReference type="Pfam" id="PF01926"/>
    </source>
</evidence>
<dbReference type="Proteomes" id="UP001500843">
    <property type="component" value="Unassembled WGS sequence"/>
</dbReference>
<reference evidence="5" key="1">
    <citation type="journal article" date="2019" name="Int. J. Syst. Evol. Microbiol.">
        <title>The Global Catalogue of Microorganisms (GCM) 10K type strain sequencing project: providing services to taxonomists for standard genome sequencing and annotation.</title>
        <authorList>
            <consortium name="The Broad Institute Genomics Platform"/>
            <consortium name="The Broad Institute Genome Sequencing Center for Infectious Disease"/>
            <person name="Wu L."/>
            <person name="Ma J."/>
        </authorList>
    </citation>
    <scope>NUCLEOTIDE SEQUENCE [LARGE SCALE GENOMIC DNA]</scope>
    <source>
        <strain evidence="5">JCM 17975</strain>
    </source>
</reference>
<gene>
    <name evidence="4" type="ORF">GCM10023198_04020</name>
</gene>
<sequence>MAATASPEDENLDDAFERAARAQPRLDIAVFGQTGAGKSTLINAMFGVDVARTGTGKPVTEHVEYHEFPEAGLGIYDTKGLELGRSVAQLIGEIDDVLKERRERTIQACWYCVPAEPGRLTEGEQEIISHLADRLPVVLVVTKARQSLSGGLVTRAAEFVGFLDDVGLPVAGGKAVPLHALQDEETGQKKHGLDRLYDVTWDHLSDEWQAAFDRTINDTSSVKTRLRRLRPTALGIVTAAATASAGLVAIPVPLVDIAGLSTALTGMIASLSAHYKLRFSRRVVASVAGVVLGAASGRVAIGALLKVLPVVGAVAGVVNGALIFALVSAVGLAWIAVCEAVALGRFRSDNGELDDEAIGKLFRDEFRYAFRKAQKDGTPVPDTRDGGTVAADR</sequence>
<feature type="transmembrane region" description="Helical" evidence="2">
    <location>
        <begin position="233"/>
        <end position="251"/>
    </location>
</feature>
<protein>
    <submittedName>
        <fullName evidence="4">GTP-binding protein</fullName>
    </submittedName>
</protein>
<keyword evidence="2" id="KW-0472">Membrane</keyword>
<dbReference type="SUPFAM" id="SSF52540">
    <property type="entry name" value="P-loop containing nucleoside triphosphate hydrolases"/>
    <property type="match status" value="1"/>
</dbReference>
<dbReference type="RefSeq" id="WP_253871558.1">
    <property type="nucleotide sequence ID" value="NZ_BAABHM010000003.1"/>
</dbReference>
<organism evidence="4 5">
    <name type="scientific">Promicromonospora umidemergens</name>
    <dbReference type="NCBI Taxonomy" id="629679"/>
    <lineage>
        <taxon>Bacteria</taxon>
        <taxon>Bacillati</taxon>
        <taxon>Actinomycetota</taxon>
        <taxon>Actinomycetes</taxon>
        <taxon>Micrococcales</taxon>
        <taxon>Promicromonosporaceae</taxon>
        <taxon>Promicromonospora</taxon>
    </lineage>
</organism>
<proteinExistence type="predicted"/>
<comment type="caution">
    <text evidence="4">The sequence shown here is derived from an EMBL/GenBank/DDBJ whole genome shotgun (WGS) entry which is preliminary data.</text>
</comment>
<dbReference type="Gene3D" id="3.40.50.300">
    <property type="entry name" value="P-loop containing nucleotide triphosphate hydrolases"/>
    <property type="match status" value="1"/>
</dbReference>
<evidence type="ECO:0000256" key="2">
    <source>
        <dbReference type="SAM" id="Phobius"/>
    </source>
</evidence>